<sequence length="293" mass="31489">MTSEVAPAHGLFAAQRRALDEIVTRMPYNSATHYHEYYAARAVPAAFGASCAWQSFAAGALVARRTGVRAHYLADGRHVAAVYRTPERVTVLDPYLLHRAPLRLERAAAVDGRVRGTVAAYPLRERADGAPAPSLVTAVWSLADGAIRLDYARYSPRRGTHVLARSFTLRPHTRLSRVPPPPERIRAWLQHPEQLSVSFRVVHPLTHRMAELILPLAPAGGAPTTRAALLSRDNQGAVSPYGSPGFRRDGAVVADAVGTPVAELAAFLLEAAALRRAAAPGRPALAAYGVGSE</sequence>
<reference evidence="1 2" key="1">
    <citation type="submission" date="2020-06" db="EMBL/GenBank/DDBJ databases">
        <title>Genome mining for natural products.</title>
        <authorList>
            <person name="Zhang B."/>
            <person name="Shi J."/>
            <person name="Ge H."/>
        </authorList>
    </citation>
    <scope>NUCLEOTIDE SEQUENCE [LARGE SCALE GENOMIC DNA]</scope>
    <source>
        <strain evidence="1 2">NA00687</strain>
    </source>
</reference>
<organism evidence="1 2">
    <name type="scientific">Streptomyces buecherae</name>
    <dbReference type="NCBI Taxonomy" id="2763006"/>
    <lineage>
        <taxon>Bacteria</taxon>
        <taxon>Bacillati</taxon>
        <taxon>Actinomycetota</taxon>
        <taxon>Actinomycetes</taxon>
        <taxon>Kitasatosporales</taxon>
        <taxon>Streptomycetaceae</taxon>
        <taxon>Streptomyces</taxon>
    </lineage>
</organism>
<dbReference type="EMBL" id="CP054929">
    <property type="protein sequence ID" value="QKW53357.1"/>
    <property type="molecule type" value="Genomic_DNA"/>
</dbReference>
<gene>
    <name evidence="1" type="ORF">HUT08_31710</name>
</gene>
<dbReference type="AlphaFoldDB" id="A0A7H8NFU8"/>
<keyword evidence="2" id="KW-1185">Reference proteome</keyword>
<proteinExistence type="predicted"/>
<evidence type="ECO:0000313" key="1">
    <source>
        <dbReference type="EMBL" id="QKW53357.1"/>
    </source>
</evidence>
<accession>A0A7H8NFU8</accession>
<name>A0A7H8NFU8_9ACTN</name>
<dbReference type="RefSeq" id="WP_176165063.1">
    <property type="nucleotide sequence ID" value="NZ_CP054929.1"/>
</dbReference>
<evidence type="ECO:0000313" key="2">
    <source>
        <dbReference type="Proteomes" id="UP000509303"/>
    </source>
</evidence>
<protein>
    <submittedName>
        <fullName evidence="1">Uncharacterized protein</fullName>
    </submittedName>
</protein>
<dbReference type="Proteomes" id="UP000509303">
    <property type="component" value="Chromosome"/>
</dbReference>